<dbReference type="InterPro" id="IPR051012">
    <property type="entry name" value="CellSynth/LPSAsmb/PSIAsmb"/>
</dbReference>
<dbReference type="SUPFAM" id="SSF48452">
    <property type="entry name" value="TPR-like"/>
    <property type="match status" value="1"/>
</dbReference>
<dbReference type="EMBL" id="UINC01014836">
    <property type="protein sequence ID" value="SVA62966.1"/>
    <property type="molecule type" value="Genomic_DNA"/>
</dbReference>
<dbReference type="InterPro" id="IPR019734">
    <property type="entry name" value="TPR_rpt"/>
</dbReference>
<dbReference type="InterPro" id="IPR011990">
    <property type="entry name" value="TPR-like_helical_dom_sf"/>
</dbReference>
<keyword evidence="2" id="KW-0802">TPR repeat</keyword>
<protein>
    <submittedName>
        <fullName evidence="3">Uncharacterized protein</fullName>
    </submittedName>
</protein>
<dbReference type="Pfam" id="PF13432">
    <property type="entry name" value="TPR_16"/>
    <property type="match status" value="1"/>
</dbReference>
<dbReference type="GO" id="GO:0030246">
    <property type="term" value="F:carbohydrate binding"/>
    <property type="evidence" value="ECO:0007669"/>
    <property type="project" value="InterPro"/>
</dbReference>
<dbReference type="PROSITE" id="PS50005">
    <property type="entry name" value="TPR"/>
    <property type="match status" value="3"/>
</dbReference>
<reference evidence="3" key="1">
    <citation type="submission" date="2018-05" db="EMBL/GenBank/DDBJ databases">
        <authorList>
            <person name="Lanie J.A."/>
            <person name="Ng W.-L."/>
            <person name="Kazmierczak K.M."/>
            <person name="Andrzejewski T.M."/>
            <person name="Davidsen T.M."/>
            <person name="Wayne K.J."/>
            <person name="Tettelin H."/>
            <person name="Glass J.I."/>
            <person name="Rusch D."/>
            <person name="Podicherti R."/>
            <person name="Tsui H.-C.T."/>
            <person name="Winkler M.E."/>
        </authorList>
    </citation>
    <scope>NUCLEOTIDE SEQUENCE</scope>
</reference>
<evidence type="ECO:0000256" key="1">
    <source>
        <dbReference type="ARBA" id="ARBA00022737"/>
    </source>
</evidence>
<dbReference type="PANTHER" id="PTHR45586:SF1">
    <property type="entry name" value="LIPOPOLYSACCHARIDE ASSEMBLY PROTEIN B"/>
    <property type="match status" value="1"/>
</dbReference>
<keyword evidence="1" id="KW-0677">Repeat</keyword>
<feature type="non-terminal residue" evidence="3">
    <location>
        <position position="1"/>
    </location>
</feature>
<dbReference type="InterPro" id="IPR013784">
    <property type="entry name" value="Carb-bd-like_fold"/>
</dbReference>
<dbReference type="SMART" id="SM00028">
    <property type="entry name" value="TPR"/>
    <property type="match status" value="3"/>
</dbReference>
<proteinExistence type="predicted"/>
<dbReference type="Gene3D" id="2.60.40.1120">
    <property type="entry name" value="Carboxypeptidase-like, regulatory domain"/>
    <property type="match status" value="1"/>
</dbReference>
<sequence>VKVARVTFEPRLDEVTMGLFRLFRYALVSVALVLLGTPEGFAQDRGVIEGWVFLEGTRDAVPGATVRADPPEFQPDGTRESLATTVESNVNEGDGRFTVNWLRSGIWNVTASAEGFVDVRLRVEVTQIGSNLCTQTQQIRCKAPIEFHMEAVKADAELEVDEFLGEIVLEGQVPTAELEQAKAGLLAADNAYNAADYRTAIAGYEQLMETWPQMAALQEDIGDAYRSLGQFEDALAAYDRFLAGESDSEVIERKIARTRLLAGDLDAAKDLASTGGAASPEDLYNLGEVAFGEGDVDVAAEWYEKSVAADPEWEPPVFKLALVALNRGDIEGAKVLFQKVLELAPNSPEGAQAQATLAALP</sequence>
<dbReference type="SUPFAM" id="SSF49452">
    <property type="entry name" value="Starch-binding domain-like"/>
    <property type="match status" value="1"/>
</dbReference>
<evidence type="ECO:0000313" key="3">
    <source>
        <dbReference type="EMBL" id="SVA62966.1"/>
    </source>
</evidence>
<evidence type="ECO:0000256" key="2">
    <source>
        <dbReference type="ARBA" id="ARBA00022803"/>
    </source>
</evidence>
<dbReference type="Gene3D" id="1.25.40.10">
    <property type="entry name" value="Tetratricopeptide repeat domain"/>
    <property type="match status" value="2"/>
</dbReference>
<name>A0A381XDY2_9ZZZZ</name>
<dbReference type="AlphaFoldDB" id="A0A381XDY2"/>
<accession>A0A381XDY2</accession>
<dbReference type="Pfam" id="PF14559">
    <property type="entry name" value="TPR_19"/>
    <property type="match status" value="1"/>
</dbReference>
<gene>
    <name evidence="3" type="ORF">METZ01_LOCUS115820</name>
</gene>
<dbReference type="PANTHER" id="PTHR45586">
    <property type="entry name" value="TPR REPEAT-CONTAINING PROTEIN PA4667"/>
    <property type="match status" value="1"/>
</dbReference>
<organism evidence="3">
    <name type="scientific">marine metagenome</name>
    <dbReference type="NCBI Taxonomy" id="408172"/>
    <lineage>
        <taxon>unclassified sequences</taxon>
        <taxon>metagenomes</taxon>
        <taxon>ecological metagenomes</taxon>
    </lineage>
</organism>